<evidence type="ECO:0000256" key="1">
    <source>
        <dbReference type="SAM" id="MobiDB-lite"/>
    </source>
</evidence>
<feature type="compositionally biased region" description="Acidic residues" evidence="1">
    <location>
        <begin position="78"/>
        <end position="95"/>
    </location>
</feature>
<name>A0A9W4WW19_9GLOM</name>
<sequence>AESADESSDEGSVLWCTEELENNVKETLQLLMNAKEKKVVAKHKKKITDFFSFTSTEEGDSIFENENSPTISESSQASEDEFNPQTDDQESVDDENFNKEYLLSDNELIKEIKNKISDNKLPAGLKWKLTAVL</sequence>
<feature type="non-terminal residue" evidence="2">
    <location>
        <position position="133"/>
    </location>
</feature>
<organism evidence="2 3">
    <name type="scientific">Funneliformis geosporum</name>
    <dbReference type="NCBI Taxonomy" id="1117311"/>
    <lineage>
        <taxon>Eukaryota</taxon>
        <taxon>Fungi</taxon>
        <taxon>Fungi incertae sedis</taxon>
        <taxon>Mucoromycota</taxon>
        <taxon>Glomeromycotina</taxon>
        <taxon>Glomeromycetes</taxon>
        <taxon>Glomerales</taxon>
        <taxon>Glomeraceae</taxon>
        <taxon>Funneliformis</taxon>
    </lineage>
</organism>
<dbReference type="OrthoDB" id="10472602at2759"/>
<comment type="caution">
    <text evidence="2">The sequence shown here is derived from an EMBL/GenBank/DDBJ whole genome shotgun (WGS) entry which is preliminary data.</text>
</comment>
<reference evidence="2" key="1">
    <citation type="submission" date="2022-08" db="EMBL/GenBank/DDBJ databases">
        <authorList>
            <person name="Kallberg Y."/>
            <person name="Tangrot J."/>
            <person name="Rosling A."/>
        </authorList>
    </citation>
    <scope>NUCLEOTIDE SEQUENCE</scope>
    <source>
        <strain evidence="2">Wild A</strain>
    </source>
</reference>
<dbReference type="EMBL" id="CAMKVN010002990">
    <property type="protein sequence ID" value="CAI2183308.1"/>
    <property type="molecule type" value="Genomic_DNA"/>
</dbReference>
<gene>
    <name evidence="2" type="ORF">FWILDA_LOCUS11015</name>
</gene>
<dbReference type="Proteomes" id="UP001153678">
    <property type="component" value="Unassembled WGS sequence"/>
</dbReference>
<keyword evidence="3" id="KW-1185">Reference proteome</keyword>
<feature type="compositionally biased region" description="Polar residues" evidence="1">
    <location>
        <begin position="64"/>
        <end position="77"/>
    </location>
</feature>
<accession>A0A9W4WW19</accession>
<protein>
    <submittedName>
        <fullName evidence="2">6640_t:CDS:1</fullName>
    </submittedName>
</protein>
<proteinExistence type="predicted"/>
<dbReference type="AlphaFoldDB" id="A0A9W4WW19"/>
<evidence type="ECO:0000313" key="2">
    <source>
        <dbReference type="EMBL" id="CAI2183308.1"/>
    </source>
</evidence>
<evidence type="ECO:0000313" key="3">
    <source>
        <dbReference type="Proteomes" id="UP001153678"/>
    </source>
</evidence>
<feature type="region of interest" description="Disordered" evidence="1">
    <location>
        <begin position="58"/>
        <end position="97"/>
    </location>
</feature>